<evidence type="ECO:0000313" key="6">
    <source>
        <dbReference type="EMBL" id="TNV78466.1"/>
    </source>
</evidence>
<comment type="caution">
    <text evidence="6">The sequence shown here is derived from an EMBL/GenBank/DDBJ whole genome shotgun (WGS) entry which is preliminary data.</text>
</comment>
<dbReference type="GO" id="GO:0015035">
    <property type="term" value="F:protein-disulfide reductase activity"/>
    <property type="evidence" value="ECO:0007669"/>
    <property type="project" value="TreeGrafter"/>
</dbReference>
<keyword evidence="3" id="KW-1015">Disulfide bond</keyword>
<dbReference type="InterPro" id="IPR017937">
    <property type="entry name" value="Thioredoxin_CS"/>
</dbReference>
<reference evidence="6" key="1">
    <citation type="submission" date="2019-06" db="EMBL/GenBank/DDBJ databases">
        <authorList>
            <person name="Zheng W."/>
        </authorList>
    </citation>
    <scope>NUCLEOTIDE SEQUENCE</scope>
    <source>
        <strain evidence="6">QDHG01</strain>
    </source>
</reference>
<proteinExistence type="predicted"/>
<gene>
    <name evidence="6" type="ORF">FGO68_gene3772</name>
</gene>
<dbReference type="CDD" id="cd02947">
    <property type="entry name" value="TRX_family"/>
    <property type="match status" value="1"/>
</dbReference>
<feature type="region of interest" description="Disordered" evidence="4">
    <location>
        <begin position="321"/>
        <end position="342"/>
    </location>
</feature>
<dbReference type="SUPFAM" id="SSF52833">
    <property type="entry name" value="Thioredoxin-like"/>
    <property type="match status" value="1"/>
</dbReference>
<dbReference type="PROSITE" id="PS51352">
    <property type="entry name" value="THIOREDOXIN_2"/>
    <property type="match status" value="1"/>
</dbReference>
<accession>A0A8J8NNB9</accession>
<keyword evidence="1" id="KW-0813">Transport</keyword>
<dbReference type="InterPro" id="IPR036249">
    <property type="entry name" value="Thioredoxin-like_sf"/>
</dbReference>
<dbReference type="GO" id="GO:0006950">
    <property type="term" value="P:response to stress"/>
    <property type="evidence" value="ECO:0007669"/>
    <property type="project" value="UniProtKB-ARBA"/>
</dbReference>
<dbReference type="Proteomes" id="UP000785679">
    <property type="component" value="Unassembled WGS sequence"/>
</dbReference>
<protein>
    <recommendedName>
        <fullName evidence="5">Thioredoxin domain-containing protein</fullName>
    </recommendedName>
</protein>
<feature type="compositionally biased region" description="Low complexity" evidence="4">
    <location>
        <begin position="40"/>
        <end position="67"/>
    </location>
</feature>
<dbReference type="PROSITE" id="PS00194">
    <property type="entry name" value="THIOREDOXIN_1"/>
    <property type="match status" value="1"/>
</dbReference>
<evidence type="ECO:0000313" key="7">
    <source>
        <dbReference type="Proteomes" id="UP000785679"/>
    </source>
</evidence>
<feature type="compositionally biased region" description="Low complexity" evidence="4">
    <location>
        <begin position="321"/>
        <end position="331"/>
    </location>
</feature>
<name>A0A8J8NNB9_HALGN</name>
<organism evidence="6 7">
    <name type="scientific">Halteria grandinella</name>
    <dbReference type="NCBI Taxonomy" id="5974"/>
    <lineage>
        <taxon>Eukaryota</taxon>
        <taxon>Sar</taxon>
        <taxon>Alveolata</taxon>
        <taxon>Ciliophora</taxon>
        <taxon>Intramacronucleata</taxon>
        <taxon>Spirotrichea</taxon>
        <taxon>Stichotrichia</taxon>
        <taxon>Sporadotrichida</taxon>
        <taxon>Halteriidae</taxon>
        <taxon>Halteria</taxon>
    </lineage>
</organism>
<dbReference type="InterPro" id="IPR011990">
    <property type="entry name" value="TPR-like_helical_dom_sf"/>
</dbReference>
<dbReference type="Pfam" id="PF00085">
    <property type="entry name" value="Thioredoxin"/>
    <property type="match status" value="1"/>
</dbReference>
<keyword evidence="7" id="KW-1185">Reference proteome</keyword>
<feature type="region of interest" description="Disordered" evidence="4">
    <location>
        <begin position="34"/>
        <end position="97"/>
    </location>
</feature>
<evidence type="ECO:0000256" key="2">
    <source>
        <dbReference type="ARBA" id="ARBA00022982"/>
    </source>
</evidence>
<evidence type="ECO:0000256" key="1">
    <source>
        <dbReference type="ARBA" id="ARBA00022448"/>
    </source>
</evidence>
<dbReference type="PANTHER" id="PTHR45663">
    <property type="entry name" value="GEO12009P1"/>
    <property type="match status" value="1"/>
</dbReference>
<dbReference type="PANTHER" id="PTHR45663:SF11">
    <property type="entry name" value="GEO12009P1"/>
    <property type="match status" value="1"/>
</dbReference>
<evidence type="ECO:0000256" key="3">
    <source>
        <dbReference type="ARBA" id="ARBA00023157"/>
    </source>
</evidence>
<dbReference type="OrthoDB" id="2121326at2759"/>
<keyword evidence="2" id="KW-0249">Electron transport</keyword>
<dbReference type="Gene3D" id="3.40.30.10">
    <property type="entry name" value="Glutaredoxin"/>
    <property type="match status" value="1"/>
</dbReference>
<evidence type="ECO:0000259" key="5">
    <source>
        <dbReference type="PROSITE" id="PS51352"/>
    </source>
</evidence>
<dbReference type="GO" id="GO:0005737">
    <property type="term" value="C:cytoplasm"/>
    <property type="evidence" value="ECO:0007669"/>
    <property type="project" value="TreeGrafter"/>
</dbReference>
<feature type="domain" description="Thioredoxin" evidence="5">
    <location>
        <begin position="66"/>
        <end position="207"/>
    </location>
</feature>
<evidence type="ECO:0000256" key="4">
    <source>
        <dbReference type="SAM" id="MobiDB-lite"/>
    </source>
</evidence>
<sequence length="439" mass="49829">MIKNVLFTLHRSSLRHSQPQRALLARTFFHPQQFRPFSNGGPIFTGPTPPGEKQAAQPQQQQQKPKPTLMQEPKKVLTDMNGNPLSGPPKSEPSQYADHPDIIELKTVEEWVPVVMQEEKPVILDCYADWCGPCKKLTPALETITASNESRFKLVKVNIDKLPQIASGLKVQSIPHVFLIYQGKIVDNFLGIPKPEKLQDFFNKAVVIHQIATNENVQNSIVEQIKTLIEADNLEQAFGILTDLSNYDSIRDKFGFKLVVEIAYCVAFKFKDYTSAHKMLAELHDEELATLDEFDKGLLDKIRAELELNKDKIKPEEPQAAQSAAEAWQDPETGFQPGQKEVKPAEEIIPEKSEEELQLSKKIEESGGKDLDALFAYAKWLFEKDRYQESAEQCFAIIKINKTWNERAAQTFLVEVFNKIGPKTEEVASLRKKLSKLLF</sequence>
<dbReference type="InterPro" id="IPR013766">
    <property type="entry name" value="Thioredoxin_domain"/>
</dbReference>
<dbReference type="EMBL" id="RRYP01010303">
    <property type="protein sequence ID" value="TNV78466.1"/>
    <property type="molecule type" value="Genomic_DNA"/>
</dbReference>
<dbReference type="Pfam" id="PF14561">
    <property type="entry name" value="TPR_20"/>
    <property type="match status" value="1"/>
</dbReference>
<dbReference type="AlphaFoldDB" id="A0A8J8NNB9"/>
<dbReference type="Gene3D" id="1.25.40.10">
    <property type="entry name" value="Tetratricopeptide repeat domain"/>
    <property type="match status" value="1"/>
</dbReference>